<feature type="region of interest" description="Disordered" evidence="1">
    <location>
        <begin position="132"/>
        <end position="156"/>
    </location>
</feature>
<keyword evidence="3" id="KW-1185">Reference proteome</keyword>
<sequence>MPFDNLLFNTTDSQSKAETRQAYVAMLQGMSGFDAKVLFAIDQSPDANPRLYPTRTVYTAKLPGGFVVKKPEDGEIIELPPEAVLLSLNNLARLGCIVPAGVWDGAVSYGLVTFTPLGQAFVRACTVTKPGTAQHDAGSNPAAGGDHDGGVDLSVT</sequence>
<accession>A0ABU9ZQI6</accession>
<dbReference type="Pfam" id="PF14337">
    <property type="entry name" value="Abi_alpha"/>
    <property type="match status" value="1"/>
</dbReference>
<dbReference type="EMBL" id="JAQYXP010000001">
    <property type="protein sequence ID" value="MEN3233791.1"/>
    <property type="molecule type" value="Genomic_DNA"/>
</dbReference>
<comment type="caution">
    <text evidence="2">The sequence shown here is derived from an EMBL/GenBank/DDBJ whole genome shotgun (WGS) entry which is preliminary data.</text>
</comment>
<evidence type="ECO:0000256" key="1">
    <source>
        <dbReference type="SAM" id="MobiDB-lite"/>
    </source>
</evidence>
<dbReference type="RefSeq" id="WP_346012890.1">
    <property type="nucleotide sequence ID" value="NZ_JAQYXP010000001.1"/>
</dbReference>
<gene>
    <name evidence="2" type="ORF">PUR29_09260</name>
</gene>
<proteinExistence type="predicted"/>
<dbReference type="InterPro" id="IPR025506">
    <property type="entry name" value="Abi_alpha"/>
</dbReference>
<evidence type="ECO:0000313" key="3">
    <source>
        <dbReference type="Proteomes" id="UP001407347"/>
    </source>
</evidence>
<protein>
    <submittedName>
        <fullName evidence="2">Uncharacterized protein</fullName>
    </submittedName>
</protein>
<reference evidence="2 3" key="1">
    <citation type="journal article" date="2023" name="PLoS ONE">
        <title>Complete genome assembly of Hawai'i environmental nontuberculous mycobacteria reveals unexpected co-isolation with methylobacteria.</title>
        <authorList>
            <person name="Hendrix J."/>
            <person name="Epperson L.E."/>
            <person name="Tong E.I."/>
            <person name="Chan Y.L."/>
            <person name="Hasan N.A."/>
            <person name="Dawrs S.N."/>
            <person name="Norton G.J."/>
            <person name="Virdi R."/>
            <person name="Crooks J.L."/>
            <person name="Chan E.D."/>
            <person name="Honda J.R."/>
            <person name="Strong M."/>
        </authorList>
    </citation>
    <scope>NUCLEOTIDE SEQUENCE [LARGE SCALE GENOMIC DNA]</scope>
    <source>
        <strain evidence="2 3">NJH_HI04-1</strain>
    </source>
</reference>
<evidence type="ECO:0000313" key="2">
    <source>
        <dbReference type="EMBL" id="MEN3233791.1"/>
    </source>
</evidence>
<dbReference type="Proteomes" id="UP001407347">
    <property type="component" value="Unassembled WGS sequence"/>
</dbReference>
<name>A0ABU9ZQI6_9HYPH</name>
<organism evidence="2 3">
    <name type="scientific">Methylobacterium ajmalii</name>
    <dbReference type="NCBI Taxonomy" id="2738439"/>
    <lineage>
        <taxon>Bacteria</taxon>
        <taxon>Pseudomonadati</taxon>
        <taxon>Pseudomonadota</taxon>
        <taxon>Alphaproteobacteria</taxon>
        <taxon>Hyphomicrobiales</taxon>
        <taxon>Methylobacteriaceae</taxon>
        <taxon>Methylobacterium</taxon>
    </lineage>
</organism>